<dbReference type="EMBL" id="BARS01042626">
    <property type="protein sequence ID" value="GAG30843.1"/>
    <property type="molecule type" value="Genomic_DNA"/>
</dbReference>
<name>X0X2H3_9ZZZZ</name>
<protein>
    <submittedName>
        <fullName evidence="1">Uncharacterized protein</fullName>
    </submittedName>
</protein>
<dbReference type="AlphaFoldDB" id="X0X2H3"/>
<gene>
    <name evidence="1" type="ORF">S01H1_64660</name>
</gene>
<evidence type="ECO:0000313" key="1">
    <source>
        <dbReference type="EMBL" id="GAG30843.1"/>
    </source>
</evidence>
<comment type="caution">
    <text evidence="1">The sequence shown here is derived from an EMBL/GenBank/DDBJ whole genome shotgun (WGS) entry which is preliminary data.</text>
</comment>
<feature type="non-terminal residue" evidence="1">
    <location>
        <position position="1"/>
    </location>
</feature>
<sequence length="251" mass="28556">YDALRARYEAWYTRLNRVRKAIGKEPFPYTENYFTFIRDLSWLERIEARPLDMPADILNAHFIKMGATPFRFAKPRSNARYRLEMDPFHVLEIYEDSAIRHIQLSPLIAQMRELQLSITDPASGKPFLLQNENPVLNASLHSWNNHIAGMKSPTFKLPQGVESAMMRINSNLTASILGANARSAMIQVSALRNTVAEIGFEYTMRGVLSLIDPAKRNFAMKKSKVLLQRAYDVTVEDAIRGIRAGAIGEVK</sequence>
<organism evidence="1">
    <name type="scientific">marine sediment metagenome</name>
    <dbReference type="NCBI Taxonomy" id="412755"/>
    <lineage>
        <taxon>unclassified sequences</taxon>
        <taxon>metagenomes</taxon>
        <taxon>ecological metagenomes</taxon>
    </lineage>
</organism>
<reference evidence="1" key="1">
    <citation type="journal article" date="2014" name="Front. Microbiol.">
        <title>High frequency of phylogenetically diverse reductive dehalogenase-homologous genes in deep subseafloor sedimentary metagenomes.</title>
        <authorList>
            <person name="Kawai M."/>
            <person name="Futagami T."/>
            <person name="Toyoda A."/>
            <person name="Takaki Y."/>
            <person name="Nishi S."/>
            <person name="Hori S."/>
            <person name="Arai W."/>
            <person name="Tsubouchi T."/>
            <person name="Morono Y."/>
            <person name="Uchiyama I."/>
            <person name="Ito T."/>
            <person name="Fujiyama A."/>
            <person name="Inagaki F."/>
            <person name="Takami H."/>
        </authorList>
    </citation>
    <scope>NUCLEOTIDE SEQUENCE</scope>
    <source>
        <strain evidence="1">Expedition CK06-06</strain>
    </source>
</reference>
<accession>X0X2H3</accession>
<proteinExistence type="predicted"/>
<feature type="non-terminal residue" evidence="1">
    <location>
        <position position="251"/>
    </location>
</feature>